<feature type="region of interest" description="Disordered" evidence="1">
    <location>
        <begin position="536"/>
        <end position="603"/>
    </location>
</feature>
<feature type="region of interest" description="Disordered" evidence="1">
    <location>
        <begin position="436"/>
        <end position="502"/>
    </location>
</feature>
<dbReference type="PANTHER" id="PTHR38166:SF1">
    <property type="entry name" value="C2H2-TYPE DOMAIN-CONTAINING PROTEIN"/>
    <property type="match status" value="1"/>
</dbReference>
<dbReference type="GeneID" id="85403641"/>
<dbReference type="PANTHER" id="PTHR38166">
    <property type="entry name" value="C2H2-TYPE DOMAIN-CONTAINING PROTEIN-RELATED"/>
    <property type="match status" value="1"/>
</dbReference>
<dbReference type="RefSeq" id="XP_060385609.1">
    <property type="nucleotide sequence ID" value="XM_060519403.1"/>
</dbReference>
<evidence type="ECO:0000313" key="2">
    <source>
        <dbReference type="EMBL" id="KAK1506032.1"/>
    </source>
</evidence>
<feature type="region of interest" description="Disordered" evidence="1">
    <location>
        <begin position="808"/>
        <end position="855"/>
    </location>
</feature>
<feature type="region of interest" description="Disordered" evidence="1">
    <location>
        <begin position="231"/>
        <end position="272"/>
    </location>
</feature>
<reference evidence="2 3" key="1">
    <citation type="submission" date="2016-10" db="EMBL/GenBank/DDBJ databases">
        <title>The genome sequence of Colletotrichum fioriniae PJ7.</title>
        <authorList>
            <person name="Baroncelli R."/>
        </authorList>
    </citation>
    <scope>NUCLEOTIDE SEQUENCE [LARGE SCALE GENOMIC DNA]</scope>
    <source>
        <strain evidence="2 3">Tom-12</strain>
    </source>
</reference>
<feature type="compositionally biased region" description="Acidic residues" evidence="1">
    <location>
        <begin position="585"/>
        <end position="594"/>
    </location>
</feature>
<feature type="compositionally biased region" description="Pro residues" evidence="1">
    <location>
        <begin position="823"/>
        <end position="835"/>
    </location>
</feature>
<evidence type="ECO:0000256" key="1">
    <source>
        <dbReference type="SAM" id="MobiDB-lite"/>
    </source>
</evidence>
<dbReference type="Proteomes" id="UP001227543">
    <property type="component" value="Unassembled WGS sequence"/>
</dbReference>
<feature type="compositionally biased region" description="Polar residues" evidence="1">
    <location>
        <begin position="473"/>
        <end position="491"/>
    </location>
</feature>
<feature type="compositionally biased region" description="Polar residues" evidence="1">
    <location>
        <begin position="251"/>
        <end position="261"/>
    </location>
</feature>
<keyword evidence="3" id="KW-1185">Reference proteome</keyword>
<accession>A0ABQ9RJK3</accession>
<name>A0ABQ9RJK3_9PEZI</name>
<comment type="caution">
    <text evidence="2">The sequence shown here is derived from an EMBL/GenBank/DDBJ whole genome shotgun (WGS) entry which is preliminary data.</text>
</comment>
<proteinExistence type="predicted"/>
<evidence type="ECO:0000313" key="3">
    <source>
        <dbReference type="Proteomes" id="UP001227543"/>
    </source>
</evidence>
<organism evidence="2 3">
    <name type="scientific">Colletotrichum tamarilloi</name>
    <dbReference type="NCBI Taxonomy" id="1209934"/>
    <lineage>
        <taxon>Eukaryota</taxon>
        <taxon>Fungi</taxon>
        <taxon>Dikarya</taxon>
        <taxon>Ascomycota</taxon>
        <taxon>Pezizomycotina</taxon>
        <taxon>Sordariomycetes</taxon>
        <taxon>Hypocreomycetidae</taxon>
        <taxon>Glomerellales</taxon>
        <taxon>Glomerellaceae</taxon>
        <taxon>Colletotrichum</taxon>
        <taxon>Colletotrichum acutatum species complex</taxon>
    </lineage>
</organism>
<protein>
    <recommendedName>
        <fullName evidence="4">C2H2-type domain-containing protein</fullName>
    </recommendedName>
</protein>
<feature type="compositionally biased region" description="Basic and acidic residues" evidence="1">
    <location>
        <begin position="443"/>
        <end position="453"/>
    </location>
</feature>
<gene>
    <name evidence="2" type="ORF">CTAM01_03367</name>
</gene>
<sequence>MEINPVEPAMLPPGELRMRVDTILEQEKQPILELYRFHPIDELLQYLRILHGVSVQRKQLIYKLGIWGASKDTTRDKADFSSLLGQHIVELVKTGSLFADSITKGYHLFKWANEAGQIIQYFRINGSHDTLSPSSLTKLLEDLDELITDEHPQLMRVLFGVWDGITQIDDTKTASRYFIDQVYALCQKLLGKDSLITKAFDCLQFGHFKPAECLELLELLPAKIFAQRSESLGPNFQTNDKTDDKTNDATSDYQTASSESRNTARDFWTRKPQTLKPNFGNVERSDYLGESFLLAHSGRKSRRQIDPVFRESKDLQVLASRHPPENNDEQEGRYSRKGLPLHFTNTSIHLPPSLVVSPQNAKDFAATIFMRSQTKLSIECSDELDTEDSWPPQRPGHVSPPVLEHVGQSSIKTFGYNPSKNSLEGIDFDVLELSDNQTSDCQTPDHESPDYRLKTQSTWSPHENERQVAVGESSVSQYGESDIASDSTADKQQQQMRAREAERRQIVQTVMDAFIHDLDSHLEDITGSFVAIKEEDAGEPAQVSPQAEGSTMRERSQMPRKRHKSCDGKQGTGGWRDQGKSGDKDECDESDNEEDGGKKRTRKVPRCRDEMGGILFACPFFKWNPLAYVRKKDCSGPGWESVHRVKEHLYRRHERPPFQCSRCCNWFDKQSALDWHLRVGSIDQLCDIINESDLLREFKFGPDAKRQLKVKSSPKQTEAERWKAVYRILFDVREDEIPTPYYDHDITALGREESWKEYARREIMILLRQRIEAEVEQRFANVEPELIAGLRGVVHDLELTMRRNFERRQEEARNLNRRGSPSMRPPPPPPPPPMPLAALDESSTNTARTPGNDEGEVAAVPQTVLNTDNNLAGHLSLDDSQQEVHSARSEATGMDTLNWRFLEGEEPLDPSLLDADFDFDFLNYDGGNSTF</sequence>
<evidence type="ECO:0008006" key="4">
    <source>
        <dbReference type="Google" id="ProtNLM"/>
    </source>
</evidence>
<dbReference type="EMBL" id="MLFU01000008">
    <property type="protein sequence ID" value="KAK1506032.1"/>
    <property type="molecule type" value="Genomic_DNA"/>
</dbReference>